<feature type="transmembrane region" description="Helical" evidence="5">
    <location>
        <begin position="392"/>
        <end position="414"/>
    </location>
</feature>
<dbReference type="EMBL" id="JAALLT010000001">
    <property type="protein sequence ID" value="NGP75688.1"/>
    <property type="molecule type" value="Genomic_DNA"/>
</dbReference>
<dbReference type="PANTHER" id="PTHR43630:SF1">
    <property type="entry name" value="POLY-BETA-1,6-N-ACETYL-D-GLUCOSAMINE SYNTHASE"/>
    <property type="match status" value="1"/>
</dbReference>
<comment type="similarity">
    <text evidence="1">Belongs to the glycosyltransferase 2 family.</text>
</comment>
<dbReference type="InterPro" id="IPR001173">
    <property type="entry name" value="Glyco_trans_2-like"/>
</dbReference>
<evidence type="ECO:0000313" key="8">
    <source>
        <dbReference type="Proteomes" id="UP000473278"/>
    </source>
</evidence>
<feature type="transmembrane region" description="Helical" evidence="5">
    <location>
        <begin position="353"/>
        <end position="386"/>
    </location>
</feature>
<feature type="transmembrane region" description="Helical" evidence="5">
    <location>
        <begin position="508"/>
        <end position="526"/>
    </location>
</feature>
<dbReference type="Pfam" id="PF00535">
    <property type="entry name" value="Glycos_transf_2"/>
    <property type="match status" value="1"/>
</dbReference>
<evidence type="ECO:0000313" key="7">
    <source>
        <dbReference type="EMBL" id="NGP75688.1"/>
    </source>
</evidence>
<dbReference type="PANTHER" id="PTHR43630">
    <property type="entry name" value="POLY-BETA-1,6-N-ACETYL-D-GLUCOSAMINE SYNTHASE"/>
    <property type="match status" value="1"/>
</dbReference>
<dbReference type="Proteomes" id="UP000473278">
    <property type="component" value="Unassembled WGS sequence"/>
</dbReference>
<dbReference type="GO" id="GO:0016757">
    <property type="term" value="F:glycosyltransferase activity"/>
    <property type="evidence" value="ECO:0007669"/>
    <property type="project" value="UniProtKB-KW"/>
</dbReference>
<evidence type="ECO:0000256" key="3">
    <source>
        <dbReference type="ARBA" id="ARBA00022679"/>
    </source>
</evidence>
<proteinExistence type="inferred from homology"/>
<feature type="region of interest" description="Disordered" evidence="4">
    <location>
        <begin position="475"/>
        <end position="498"/>
    </location>
</feature>
<feature type="domain" description="Glycosyltransferase 2-like" evidence="6">
    <location>
        <begin position="69"/>
        <end position="210"/>
    </location>
</feature>
<sequence length="547" mass="63381">MPDISFYIQEFVNLLEPFNWFFISYFLFVNLIYIGLVWVSYFYIQSQQNYSHVYKLTGLFRSELYKPVSILSPAYNEEANIISSVEALLQIKFPDFEVIVINDGSTDSTLEKLKDHFELYPIDRPANLPIDHKPIRNVYKSNRYTELLVIDKENGRKADALNAGVNMSSKELICAIDADSILDPDVLMKLLRAFVENENVVAVGGIVRVANGCKIEDYIVKEVGMPKSFLGRIQAVEYLRAFLFGRVGWDYFNSLLIISGAFGVFDREAVLKVGGYLHDTVGEDMELVVRLHRHFREEKESYNIRFLPEPVCWTEVPTDWEVLGKQRNRWQRGLADSLWRHRKMLFNPRYGRLGLLAMPYFVFVEMFGPIVELLGFTYFFAILALGNLDSTFVLLFFTVAVMLGMVLSVSAVLCEEFTYRRYSSIKDVATLTLYAFIENIGYRQIHTWWRFKGLIDFFKGKKEWGEMIRKGFADEATGSEEKESAETTEKRKTNKEESPSLLQKMKPLRYWSVIALVTFLLGYLVVEVLTAHQLLPDFTQIWDQMIS</sequence>
<gene>
    <name evidence="7" type="ORF">G3570_03535</name>
</gene>
<evidence type="ECO:0000259" key="6">
    <source>
        <dbReference type="Pfam" id="PF00535"/>
    </source>
</evidence>
<keyword evidence="5" id="KW-1133">Transmembrane helix</keyword>
<dbReference type="InterPro" id="IPR029044">
    <property type="entry name" value="Nucleotide-diphossugar_trans"/>
</dbReference>
<keyword evidence="5" id="KW-0472">Membrane</keyword>
<keyword evidence="8" id="KW-1185">Reference proteome</keyword>
<evidence type="ECO:0000256" key="4">
    <source>
        <dbReference type="SAM" id="MobiDB-lite"/>
    </source>
</evidence>
<evidence type="ECO:0000256" key="1">
    <source>
        <dbReference type="ARBA" id="ARBA00006739"/>
    </source>
</evidence>
<dbReference type="Gene3D" id="3.90.550.10">
    <property type="entry name" value="Spore Coat Polysaccharide Biosynthesis Protein SpsA, Chain A"/>
    <property type="match status" value="1"/>
</dbReference>
<name>A0A6M1SU95_9BACT</name>
<dbReference type="RefSeq" id="WP_165139214.1">
    <property type="nucleotide sequence ID" value="NZ_JAALLT010000001.1"/>
</dbReference>
<comment type="caution">
    <text evidence="7">The sequence shown here is derived from an EMBL/GenBank/DDBJ whole genome shotgun (WGS) entry which is preliminary data.</text>
</comment>
<reference evidence="7 8" key="1">
    <citation type="submission" date="2020-02" db="EMBL/GenBank/DDBJ databases">
        <title>Balneolaceae bacterium YR4-1, complete genome.</title>
        <authorList>
            <person name="Li Y."/>
            <person name="Wu S."/>
        </authorList>
    </citation>
    <scope>NUCLEOTIDE SEQUENCE [LARGE SCALE GENOMIC DNA]</scope>
    <source>
        <strain evidence="7 8">YR4-1</strain>
    </source>
</reference>
<dbReference type="AlphaFoldDB" id="A0A6M1SU95"/>
<dbReference type="SUPFAM" id="SSF53448">
    <property type="entry name" value="Nucleotide-diphospho-sugar transferases"/>
    <property type="match status" value="1"/>
</dbReference>
<evidence type="ECO:0000256" key="2">
    <source>
        <dbReference type="ARBA" id="ARBA00022676"/>
    </source>
</evidence>
<keyword evidence="3 7" id="KW-0808">Transferase</keyword>
<protein>
    <submittedName>
        <fullName evidence="7">Glycosyltransferase family 2 protein</fullName>
    </submittedName>
</protein>
<organism evidence="7 8">
    <name type="scientific">Halalkalibaculum roseum</name>
    <dbReference type="NCBI Taxonomy" id="2709311"/>
    <lineage>
        <taxon>Bacteria</taxon>
        <taxon>Pseudomonadati</taxon>
        <taxon>Balneolota</taxon>
        <taxon>Balneolia</taxon>
        <taxon>Balneolales</taxon>
        <taxon>Balneolaceae</taxon>
        <taxon>Halalkalibaculum</taxon>
    </lineage>
</organism>
<dbReference type="CDD" id="cd06423">
    <property type="entry name" value="CESA_like"/>
    <property type="match status" value="1"/>
</dbReference>
<keyword evidence="5" id="KW-0812">Transmembrane</keyword>
<accession>A0A6M1SU95</accession>
<feature type="transmembrane region" description="Helical" evidence="5">
    <location>
        <begin position="20"/>
        <end position="44"/>
    </location>
</feature>
<keyword evidence="2" id="KW-0328">Glycosyltransferase</keyword>
<evidence type="ECO:0000256" key="5">
    <source>
        <dbReference type="SAM" id="Phobius"/>
    </source>
</evidence>